<dbReference type="EMBL" id="SWJZ01000005">
    <property type="protein sequence ID" value="TKD26452.1"/>
    <property type="molecule type" value="Genomic_DNA"/>
</dbReference>
<protein>
    <submittedName>
        <fullName evidence="2">Uncharacterized protein</fullName>
    </submittedName>
</protein>
<accession>A0A4U1K2X6</accession>
<reference evidence="2 3" key="1">
    <citation type="submission" date="2019-04" db="EMBL/GenBank/DDBJ databases">
        <title>Draft Whole-Genome sequence of the purple photosynthetic bacterium Rhodobacter capsulatus SP108 with an indigenous class A beta-lactamase.</title>
        <authorList>
            <person name="Robertson S."/>
            <person name="Meyer T.E."/>
            <person name="Kyndt J.A."/>
        </authorList>
    </citation>
    <scope>NUCLEOTIDE SEQUENCE [LARGE SCALE GENOMIC DNA]</scope>
    <source>
        <strain evidence="2 3">SP108</strain>
    </source>
</reference>
<dbReference type="AlphaFoldDB" id="A0A4U1K2X6"/>
<dbReference type="Proteomes" id="UP000310597">
    <property type="component" value="Unassembled WGS sequence"/>
</dbReference>
<evidence type="ECO:0000256" key="1">
    <source>
        <dbReference type="SAM" id="MobiDB-lite"/>
    </source>
</evidence>
<name>A0A4U1K2X6_RHOCA</name>
<dbReference type="OrthoDB" id="414934at2"/>
<proteinExistence type="predicted"/>
<feature type="compositionally biased region" description="Basic and acidic residues" evidence="1">
    <location>
        <begin position="95"/>
        <end position="105"/>
    </location>
</feature>
<sequence>MTNDFGMGQFDLIPYTKKAFDFIDAIYPGQNARAIMHMRPSALAPEQPGDWEKHNDRMAAIKTAGLSIGPGEITDEAQKIWNTRHLASICAQADAAEKRAEEAERANAPSAADDRRKADDLRATANQLAAFYFGE</sequence>
<gene>
    <name evidence="2" type="ORF">FBT96_00615</name>
</gene>
<dbReference type="RefSeq" id="WP_136904468.1">
    <property type="nucleotide sequence ID" value="NZ_SWJZ01000005.1"/>
</dbReference>
<evidence type="ECO:0000313" key="3">
    <source>
        <dbReference type="Proteomes" id="UP000310597"/>
    </source>
</evidence>
<organism evidence="2 3">
    <name type="scientific">Rhodobacter capsulatus</name>
    <name type="common">Rhodopseudomonas capsulata</name>
    <dbReference type="NCBI Taxonomy" id="1061"/>
    <lineage>
        <taxon>Bacteria</taxon>
        <taxon>Pseudomonadati</taxon>
        <taxon>Pseudomonadota</taxon>
        <taxon>Alphaproteobacteria</taxon>
        <taxon>Rhodobacterales</taxon>
        <taxon>Rhodobacter group</taxon>
        <taxon>Rhodobacter</taxon>
    </lineage>
</organism>
<feature type="region of interest" description="Disordered" evidence="1">
    <location>
        <begin position="93"/>
        <end position="119"/>
    </location>
</feature>
<evidence type="ECO:0000313" key="2">
    <source>
        <dbReference type="EMBL" id="TKD26452.1"/>
    </source>
</evidence>
<comment type="caution">
    <text evidence="2">The sequence shown here is derived from an EMBL/GenBank/DDBJ whole genome shotgun (WGS) entry which is preliminary data.</text>
</comment>